<dbReference type="EMBL" id="BARW01006492">
    <property type="protein sequence ID" value="GAI76617.1"/>
    <property type="molecule type" value="Genomic_DNA"/>
</dbReference>
<protein>
    <submittedName>
        <fullName evidence="1">Uncharacterized protein</fullName>
    </submittedName>
</protein>
<sequence>MNRAKGGGWEFLDHLCPPRLGFTWNGASGCNITTCAVRKRRVCYAEKIVKRLGNFC</sequence>
<organism evidence="1">
    <name type="scientific">marine sediment metagenome</name>
    <dbReference type="NCBI Taxonomy" id="412755"/>
    <lineage>
        <taxon>unclassified sequences</taxon>
        <taxon>metagenomes</taxon>
        <taxon>ecological metagenomes</taxon>
    </lineage>
</organism>
<feature type="non-terminal residue" evidence="1">
    <location>
        <position position="56"/>
    </location>
</feature>
<name>X1R7A1_9ZZZZ</name>
<accession>X1R7A1</accession>
<gene>
    <name evidence="1" type="ORF">S12H4_13631</name>
</gene>
<dbReference type="AlphaFoldDB" id="X1R7A1"/>
<evidence type="ECO:0000313" key="1">
    <source>
        <dbReference type="EMBL" id="GAI76617.1"/>
    </source>
</evidence>
<reference evidence="1" key="1">
    <citation type="journal article" date="2014" name="Front. Microbiol.">
        <title>High frequency of phylogenetically diverse reductive dehalogenase-homologous genes in deep subseafloor sedimentary metagenomes.</title>
        <authorList>
            <person name="Kawai M."/>
            <person name="Futagami T."/>
            <person name="Toyoda A."/>
            <person name="Takaki Y."/>
            <person name="Nishi S."/>
            <person name="Hori S."/>
            <person name="Arai W."/>
            <person name="Tsubouchi T."/>
            <person name="Morono Y."/>
            <person name="Uchiyama I."/>
            <person name="Ito T."/>
            <person name="Fujiyama A."/>
            <person name="Inagaki F."/>
            <person name="Takami H."/>
        </authorList>
    </citation>
    <scope>NUCLEOTIDE SEQUENCE</scope>
    <source>
        <strain evidence="1">Expedition CK06-06</strain>
    </source>
</reference>
<dbReference type="PROSITE" id="PS51257">
    <property type="entry name" value="PROKAR_LIPOPROTEIN"/>
    <property type="match status" value="1"/>
</dbReference>
<proteinExistence type="predicted"/>
<comment type="caution">
    <text evidence="1">The sequence shown here is derived from an EMBL/GenBank/DDBJ whole genome shotgun (WGS) entry which is preliminary data.</text>
</comment>